<evidence type="ECO:0000313" key="1">
    <source>
        <dbReference type="EMBL" id="AJF97573.1"/>
    </source>
</evidence>
<dbReference type="RefSeq" id="YP_009119808.1">
    <property type="nucleotide sequence ID" value="NC_026440.1"/>
</dbReference>
<proteinExistence type="predicted"/>
<dbReference type="Proteomes" id="UP000202511">
    <property type="component" value="Segment"/>
</dbReference>
<accession>A0A0B5IXQ4</accession>
<dbReference type="GeneID" id="23462490"/>
<dbReference type="EMBL" id="KP136319">
    <property type="protein sequence ID" value="AJF97573.1"/>
    <property type="molecule type" value="Genomic_DNA"/>
</dbReference>
<reference evidence="1 2" key="1">
    <citation type="journal article" date="2015" name="Parasitol. Res.">
        <title>Viruses in close associations with free-living amoebae.</title>
        <authorList>
            <person name="Scheid P."/>
        </authorList>
    </citation>
    <scope>NUCLEOTIDE SEQUENCE [LARGE SCALE GENOMIC DNA]</scope>
    <source>
        <strain evidence="1">KlaHel</strain>
    </source>
</reference>
<sequence>MRAHACVDTSRQTERGRRHDQMCAAPRASIRVKGACVTVHSGLWVGRSCGLFGRVHAHVKILLFFPILWRLHKKLTLFVIGGCAQATGRADYRAKGRATTTAPLGKKRSFWAAPGNLLFFPRQGLAPFFSLICTCWF</sequence>
<protein>
    <submittedName>
        <fullName evidence="1">Uncharacterized protein</fullName>
    </submittedName>
</protein>
<organism evidence="1 2">
    <name type="scientific">Pandoravirus inopinatum</name>
    <dbReference type="NCBI Taxonomy" id="1605721"/>
    <lineage>
        <taxon>Viruses</taxon>
        <taxon>Pandoravirus</taxon>
    </lineage>
</organism>
<dbReference type="KEGG" id="vg:23462490"/>
<evidence type="ECO:0000313" key="2">
    <source>
        <dbReference type="Proteomes" id="UP000202511"/>
    </source>
</evidence>
<name>A0A0B5IXQ4_9VIRU</name>